<dbReference type="InterPro" id="IPR015500">
    <property type="entry name" value="Peptidase_S8_subtilisin-rel"/>
</dbReference>
<gene>
    <name evidence="10" type="ORF">ACFQHK_12115</name>
</gene>
<dbReference type="PRINTS" id="PR00723">
    <property type="entry name" value="SUBTILISIN"/>
</dbReference>
<accession>A0ABD5UD62</accession>
<dbReference type="InterPro" id="IPR006311">
    <property type="entry name" value="TAT_signal"/>
</dbReference>
<dbReference type="SUPFAM" id="SSF52743">
    <property type="entry name" value="Subtilisin-like"/>
    <property type="match status" value="1"/>
</dbReference>
<feature type="active site" description="Charge relay system" evidence="6">
    <location>
        <position position="359"/>
    </location>
</feature>
<dbReference type="GO" id="GO:0004252">
    <property type="term" value="F:serine-type endopeptidase activity"/>
    <property type="evidence" value="ECO:0007669"/>
    <property type="project" value="UniProtKB-UniRule"/>
</dbReference>
<evidence type="ECO:0000256" key="8">
    <source>
        <dbReference type="SAM" id="MobiDB-lite"/>
    </source>
</evidence>
<dbReference type="EMBL" id="JBHSXM010000001">
    <property type="protein sequence ID" value="MFC6837251.1"/>
    <property type="molecule type" value="Genomic_DNA"/>
</dbReference>
<evidence type="ECO:0000259" key="9">
    <source>
        <dbReference type="Pfam" id="PF00082"/>
    </source>
</evidence>
<keyword evidence="5 6" id="KW-0720">Serine protease</keyword>
<dbReference type="AlphaFoldDB" id="A0ABD5UD62"/>
<dbReference type="GO" id="GO:0006508">
    <property type="term" value="P:proteolysis"/>
    <property type="evidence" value="ECO:0007669"/>
    <property type="project" value="UniProtKB-KW"/>
</dbReference>
<dbReference type="PROSITE" id="PS00137">
    <property type="entry name" value="SUBTILASE_HIS"/>
    <property type="match status" value="1"/>
</dbReference>
<dbReference type="InterPro" id="IPR019546">
    <property type="entry name" value="TAT_signal_bac_arc"/>
</dbReference>
<dbReference type="PROSITE" id="PS51318">
    <property type="entry name" value="TAT"/>
    <property type="match status" value="1"/>
</dbReference>
<dbReference type="RefSeq" id="WP_304448918.1">
    <property type="nucleotide sequence ID" value="NZ_JARRAH010000001.1"/>
</dbReference>
<dbReference type="Proteomes" id="UP001596406">
    <property type="component" value="Unassembled WGS sequence"/>
</dbReference>
<evidence type="ECO:0000256" key="7">
    <source>
        <dbReference type="RuleBase" id="RU003355"/>
    </source>
</evidence>
<dbReference type="InterPro" id="IPR050131">
    <property type="entry name" value="Peptidase_S8_subtilisin-like"/>
</dbReference>
<evidence type="ECO:0000256" key="5">
    <source>
        <dbReference type="ARBA" id="ARBA00022825"/>
    </source>
</evidence>
<dbReference type="InterPro" id="IPR036852">
    <property type="entry name" value="Peptidase_S8/S53_dom_sf"/>
</dbReference>
<evidence type="ECO:0000256" key="1">
    <source>
        <dbReference type="ARBA" id="ARBA00011073"/>
    </source>
</evidence>
<keyword evidence="11" id="KW-1185">Reference proteome</keyword>
<dbReference type="PROSITE" id="PS00138">
    <property type="entry name" value="SUBTILASE_SER"/>
    <property type="match status" value="1"/>
</dbReference>
<keyword evidence="2 6" id="KW-0645">Protease</keyword>
<dbReference type="PANTHER" id="PTHR43806">
    <property type="entry name" value="PEPTIDASE S8"/>
    <property type="match status" value="1"/>
</dbReference>
<dbReference type="PROSITE" id="PS00136">
    <property type="entry name" value="SUBTILASE_ASP"/>
    <property type="match status" value="1"/>
</dbReference>
<feature type="active site" description="Charge relay system" evidence="6">
    <location>
        <position position="146"/>
    </location>
</feature>
<dbReference type="InterPro" id="IPR023828">
    <property type="entry name" value="Peptidase_S8_Ser-AS"/>
</dbReference>
<feature type="active site" description="Charge relay system" evidence="6">
    <location>
        <position position="203"/>
    </location>
</feature>
<dbReference type="GO" id="GO:0046872">
    <property type="term" value="F:metal ion binding"/>
    <property type="evidence" value="ECO:0007669"/>
    <property type="project" value="UniProtKB-KW"/>
</dbReference>
<keyword evidence="3" id="KW-0479">Metal-binding</keyword>
<dbReference type="InterPro" id="IPR022398">
    <property type="entry name" value="Peptidase_S8_His-AS"/>
</dbReference>
<dbReference type="NCBIfam" id="TIGR01409">
    <property type="entry name" value="TAT_signal_seq"/>
    <property type="match status" value="1"/>
</dbReference>
<evidence type="ECO:0000313" key="10">
    <source>
        <dbReference type="EMBL" id="MFC6837251.1"/>
    </source>
</evidence>
<dbReference type="Gene3D" id="3.40.50.200">
    <property type="entry name" value="Peptidase S8/S53 domain"/>
    <property type="match status" value="1"/>
</dbReference>
<dbReference type="PANTHER" id="PTHR43806:SF11">
    <property type="entry name" value="CEREVISIN-RELATED"/>
    <property type="match status" value="1"/>
</dbReference>
<dbReference type="InterPro" id="IPR023827">
    <property type="entry name" value="Peptidase_S8_Asp-AS"/>
</dbReference>
<dbReference type="Pfam" id="PF00082">
    <property type="entry name" value="Peptidase_S8"/>
    <property type="match status" value="1"/>
</dbReference>
<dbReference type="CDD" id="cd07477">
    <property type="entry name" value="Peptidases_S8_Subtilisin_subset"/>
    <property type="match status" value="1"/>
</dbReference>
<proteinExistence type="inferred from homology"/>
<name>A0ABD5UD62_9EURY</name>
<dbReference type="InterPro" id="IPR000209">
    <property type="entry name" value="Peptidase_S8/S53_dom"/>
</dbReference>
<evidence type="ECO:0000256" key="6">
    <source>
        <dbReference type="PROSITE-ProRule" id="PRU01240"/>
    </source>
</evidence>
<evidence type="ECO:0000256" key="2">
    <source>
        <dbReference type="ARBA" id="ARBA00022670"/>
    </source>
</evidence>
<keyword evidence="4 6" id="KW-0378">Hydrolase</keyword>
<comment type="similarity">
    <text evidence="1 6 7">Belongs to the peptidase S8 family.</text>
</comment>
<sequence>MTSRDTSTRFGRRNFLKTVGALGGATALGVGGRALVDARDEFVEVNVGYAEESGLDAALSAADDVVREFDFDALTLRLPADVVGWLASRSDVRYVEGNGQLRLLDDESGEDRPAEQTLPGGVERVGAGRLHESGVTGRGASVAIVDTGIASGHPDLESNLGGGKAFAEREEEVVVDEDEDGTSITIRDGEDATGPAWQDTHGHGTHCAGIAAAADNGRGVVGVAPEATLSAVKIGTADGIDAADVAAGIEFVADEGMDVANLSIGEETPSQVIADACTYAHERGVLLVAAAGNADEGDDNSGIRYPAVFEEVVAVAATTGTGDMAEFSLTGPEVEVVAPGEDVYSTAPNEAYGESSGTSMASPHVTGAAALLLGEGYSNEEARRRLRESARDLGLDESEQGNGLVDVAAALDLD</sequence>
<dbReference type="PROSITE" id="PS51892">
    <property type="entry name" value="SUBTILASE"/>
    <property type="match status" value="1"/>
</dbReference>
<reference evidence="10 11" key="1">
    <citation type="journal article" date="2019" name="Int. J. Syst. Evol. Microbiol.">
        <title>The Global Catalogue of Microorganisms (GCM) 10K type strain sequencing project: providing services to taxonomists for standard genome sequencing and annotation.</title>
        <authorList>
            <consortium name="The Broad Institute Genomics Platform"/>
            <consortium name="The Broad Institute Genome Sequencing Center for Infectious Disease"/>
            <person name="Wu L."/>
            <person name="Ma J."/>
        </authorList>
    </citation>
    <scope>NUCLEOTIDE SEQUENCE [LARGE SCALE GENOMIC DNA]</scope>
    <source>
        <strain evidence="10 11">PSRA2</strain>
    </source>
</reference>
<evidence type="ECO:0000256" key="4">
    <source>
        <dbReference type="ARBA" id="ARBA00022801"/>
    </source>
</evidence>
<organism evidence="10 11">
    <name type="scientific">Halomarina ordinaria</name>
    <dbReference type="NCBI Taxonomy" id="3033939"/>
    <lineage>
        <taxon>Archaea</taxon>
        <taxon>Methanobacteriati</taxon>
        <taxon>Methanobacteriota</taxon>
        <taxon>Stenosarchaea group</taxon>
        <taxon>Halobacteria</taxon>
        <taxon>Halobacteriales</taxon>
        <taxon>Natronomonadaceae</taxon>
        <taxon>Halomarina</taxon>
    </lineage>
</organism>
<feature type="domain" description="Peptidase S8/S53" evidence="9">
    <location>
        <begin position="137"/>
        <end position="403"/>
    </location>
</feature>
<protein>
    <submittedName>
        <fullName evidence="10">S8 family peptidase</fullName>
    </submittedName>
</protein>
<feature type="region of interest" description="Disordered" evidence="8">
    <location>
        <begin position="391"/>
        <end position="414"/>
    </location>
</feature>
<dbReference type="InterPro" id="IPR034202">
    <property type="entry name" value="Subtilisin_Carlsberg-like"/>
</dbReference>
<comment type="caution">
    <text evidence="10">The sequence shown here is derived from an EMBL/GenBank/DDBJ whole genome shotgun (WGS) entry which is preliminary data.</text>
</comment>
<evidence type="ECO:0000313" key="11">
    <source>
        <dbReference type="Proteomes" id="UP001596406"/>
    </source>
</evidence>
<evidence type="ECO:0000256" key="3">
    <source>
        <dbReference type="ARBA" id="ARBA00022723"/>
    </source>
</evidence>